<name>A0A1S9E064_ASPOZ</name>
<evidence type="ECO:0000256" key="10">
    <source>
        <dbReference type="ARBA" id="ARBA00031366"/>
    </source>
</evidence>
<feature type="domain" description="HTH myb-type" evidence="15">
    <location>
        <begin position="227"/>
        <end position="281"/>
    </location>
</feature>
<comment type="pathway">
    <text evidence="2">Energy metabolism; oxidative phosphorylation.</text>
</comment>
<dbReference type="Pfam" id="PF13921">
    <property type="entry name" value="Myb_DNA-bind_6"/>
    <property type="match status" value="1"/>
</dbReference>
<dbReference type="CDD" id="cd00924">
    <property type="entry name" value="Cyt_c_Oxidase_Vb"/>
    <property type="match status" value="1"/>
</dbReference>
<comment type="caution">
    <text evidence="16">The sequence shown here is derived from an EMBL/GenBank/DDBJ whole genome shotgun (WGS) entry which is preliminary data.</text>
</comment>
<dbReference type="SUPFAM" id="SSF57802">
    <property type="entry name" value="Rubredoxin-like"/>
    <property type="match status" value="1"/>
</dbReference>
<keyword evidence="8" id="KW-0496">Mitochondrion</keyword>
<keyword evidence="5" id="KW-0999">Mitochondrion inner membrane</keyword>
<dbReference type="InterPro" id="IPR009057">
    <property type="entry name" value="Homeodomain-like_sf"/>
</dbReference>
<feature type="region of interest" description="Disordered" evidence="13">
    <location>
        <begin position="159"/>
        <end position="232"/>
    </location>
</feature>
<keyword evidence="7" id="KW-0809">Transit peptide</keyword>
<dbReference type="InterPro" id="IPR017930">
    <property type="entry name" value="Myb_dom"/>
</dbReference>
<evidence type="ECO:0000256" key="12">
    <source>
        <dbReference type="PIRSR" id="PIRSR602124-2"/>
    </source>
</evidence>
<dbReference type="SUPFAM" id="SSF46689">
    <property type="entry name" value="Homeodomain-like"/>
    <property type="match status" value="1"/>
</dbReference>
<dbReference type="InterPro" id="IPR002124">
    <property type="entry name" value="Cyt_c_oxidase_su5b"/>
</dbReference>
<keyword evidence="16" id="KW-0238">DNA-binding</keyword>
<evidence type="ECO:0000256" key="4">
    <source>
        <dbReference type="ARBA" id="ARBA00022723"/>
    </source>
</evidence>
<feature type="binding site" evidence="12">
    <location>
        <position position="499"/>
    </location>
    <ligand>
        <name>Zn(2+)</name>
        <dbReference type="ChEBI" id="CHEBI:29105"/>
    </ligand>
</feature>
<dbReference type="eggNOG" id="ENOG502RZP2">
    <property type="taxonomic scope" value="Eukaryota"/>
</dbReference>
<dbReference type="PANTHER" id="PTHR10122">
    <property type="entry name" value="CYTOCHROME C OXIDASE SUBUNIT 5B, MITOCHONDRIAL"/>
    <property type="match status" value="1"/>
</dbReference>
<dbReference type="GO" id="GO:0003677">
    <property type="term" value="F:DNA binding"/>
    <property type="evidence" value="ECO:0007669"/>
    <property type="project" value="UniProtKB-KW"/>
</dbReference>
<sequence>MSATLAEYRDYAIDYAQHASCKPEEHTSTLVYHTHQPQLQHPKPPDTPFQQGSSRSTAFEHHHANATVLPTANPHGLHQQVVLTPAQMLSRQLPVQYTPTSFEIPSIQRGKKRHLSDTEGESDDANHGIRPQLSILPSESSAEPTHHSPEMLFSVHGDAGQHHQMQGHDLGPPDSVALPQHHHHHRLPPHASLRDSQRHGMNMESSPFPSGPPSVVGQPGMPDPAPRPRGPKLKFTPEEDALLVELKENKNLTWKQIADFFPGRTSGTLQVRYCTKLKAKDVAWSDEMVQRLQRAIQEYENDRWRIIAGKASNRAIGAQVVSPDSRSSSATNQPALLTIRPTTGRSGFKLTSNLQTPSALNVLTSLLRRYNPNSPGQCSSNAQPSPSRGALPSGPLLPALSPPPSSAVPNKAKYAVEKDGKILSFEEIKTEEDLVPPGAKAGTVPSDIEQATGLERLELVGKMQGIDIFDMRPLDASRKGTLENPIIVNGAGDEQYAGCTGFPADSHTVNWLTVSRDRPIERCGECGNVVKLNYVGPLEDAHDHDHGHGHGHPAPEEPKTFADYVKPEYWYR</sequence>
<dbReference type="OrthoDB" id="2143914at2759"/>
<evidence type="ECO:0000256" key="9">
    <source>
        <dbReference type="ARBA" id="ARBA00023136"/>
    </source>
</evidence>
<feature type="binding site" evidence="12">
    <location>
        <position position="507"/>
    </location>
    <ligand>
        <name>Zn(2+)</name>
        <dbReference type="ChEBI" id="CHEBI:29105"/>
    </ligand>
</feature>
<feature type="binding site" evidence="12">
    <location>
        <position position="526"/>
    </location>
    <ligand>
        <name>Zn(2+)</name>
        <dbReference type="ChEBI" id="CHEBI:29105"/>
    </ligand>
</feature>
<feature type="compositionally biased region" description="Polar residues" evidence="13">
    <location>
        <begin position="371"/>
        <end position="383"/>
    </location>
</feature>
<evidence type="ECO:0000256" key="1">
    <source>
        <dbReference type="ARBA" id="ARBA00004443"/>
    </source>
</evidence>
<feature type="compositionally biased region" description="Polar residues" evidence="13">
    <location>
        <begin position="48"/>
        <end position="57"/>
    </location>
</feature>
<evidence type="ECO:0000259" key="15">
    <source>
        <dbReference type="PROSITE" id="PS51294"/>
    </source>
</evidence>
<feature type="domain" description="Myb-like" evidence="14">
    <location>
        <begin position="227"/>
        <end position="277"/>
    </location>
</feature>
<dbReference type="PROSITE" id="PS51359">
    <property type="entry name" value="COX5B_2"/>
    <property type="match status" value="1"/>
</dbReference>
<feature type="compositionally biased region" description="Low complexity" evidence="13">
    <location>
        <begin position="384"/>
        <end position="399"/>
    </location>
</feature>
<dbReference type="FunFam" id="2.60.11.10:FF:000003">
    <property type="entry name" value="Cytochrome c oxidase subunit IV"/>
    <property type="match status" value="1"/>
</dbReference>
<feature type="binding site" evidence="12">
    <location>
        <position position="523"/>
    </location>
    <ligand>
        <name>Zn(2+)</name>
        <dbReference type="ChEBI" id="CHEBI:29105"/>
    </ligand>
</feature>
<evidence type="ECO:0000256" key="7">
    <source>
        <dbReference type="ARBA" id="ARBA00022946"/>
    </source>
</evidence>
<dbReference type="GO" id="GO:0005743">
    <property type="term" value="C:mitochondrial inner membrane"/>
    <property type="evidence" value="ECO:0007669"/>
    <property type="project" value="UniProtKB-SubCell"/>
</dbReference>
<protein>
    <recommendedName>
        <fullName evidence="11">Cytochrome c oxidase subunit 4, mitochondrial</fullName>
    </recommendedName>
    <alternativeName>
        <fullName evidence="10">Cytochrome c oxidase polypeptide IV</fullName>
    </alternativeName>
</protein>
<dbReference type="CDD" id="cd00167">
    <property type="entry name" value="SANT"/>
    <property type="match status" value="1"/>
</dbReference>
<evidence type="ECO:0000256" key="5">
    <source>
        <dbReference type="ARBA" id="ARBA00022792"/>
    </source>
</evidence>
<dbReference type="EMBL" id="MKZY01000001">
    <property type="protein sequence ID" value="OOO14688.1"/>
    <property type="molecule type" value="Genomic_DNA"/>
</dbReference>
<reference evidence="16 17" key="1">
    <citation type="submission" date="2016-10" db="EMBL/GenBank/DDBJ databases">
        <title>Genome sequencing of Aspergillus oryzae BCC7051.</title>
        <authorList>
            <person name="Thammarongtham C."/>
            <person name="Vorapreeda T."/>
            <person name="Nookaew I."/>
            <person name="Srisuk T."/>
            <person name="Land M."/>
            <person name="Jeennor S."/>
            <person name="Laoteng K."/>
        </authorList>
    </citation>
    <scope>NUCLEOTIDE SEQUENCE [LARGE SCALE GENOMIC DNA]</scope>
    <source>
        <strain evidence="16 17">BCC7051</strain>
    </source>
</reference>
<evidence type="ECO:0000256" key="3">
    <source>
        <dbReference type="ARBA" id="ARBA00010292"/>
    </source>
</evidence>
<evidence type="ECO:0000256" key="2">
    <source>
        <dbReference type="ARBA" id="ARBA00004673"/>
    </source>
</evidence>
<dbReference type="GO" id="GO:0045277">
    <property type="term" value="C:respiratory chain complex IV"/>
    <property type="evidence" value="ECO:0007669"/>
    <property type="project" value="InterPro"/>
</dbReference>
<dbReference type="GO" id="GO:0046872">
    <property type="term" value="F:metal ion binding"/>
    <property type="evidence" value="ECO:0007669"/>
    <property type="project" value="UniProtKB-KW"/>
</dbReference>
<dbReference type="InterPro" id="IPR001005">
    <property type="entry name" value="SANT/Myb"/>
</dbReference>
<evidence type="ECO:0000313" key="17">
    <source>
        <dbReference type="Proteomes" id="UP000190312"/>
    </source>
</evidence>
<dbReference type="Proteomes" id="UP000190312">
    <property type="component" value="Unassembled WGS sequence"/>
</dbReference>
<feature type="region of interest" description="Disordered" evidence="13">
    <location>
        <begin position="34"/>
        <end position="59"/>
    </location>
</feature>
<evidence type="ECO:0000259" key="14">
    <source>
        <dbReference type="PROSITE" id="PS50090"/>
    </source>
</evidence>
<dbReference type="GO" id="GO:0006123">
    <property type="term" value="P:mitochondrial electron transport, cytochrome c to oxygen"/>
    <property type="evidence" value="ECO:0007669"/>
    <property type="project" value="InterPro"/>
</dbReference>
<evidence type="ECO:0000313" key="16">
    <source>
        <dbReference type="EMBL" id="OOO14688.1"/>
    </source>
</evidence>
<comment type="similarity">
    <text evidence="3">Belongs to the cytochrome c oxidase subunit 5B family.</text>
</comment>
<dbReference type="VEuPathDB" id="FungiDB:AO090026000652"/>
<evidence type="ECO:0000256" key="13">
    <source>
        <dbReference type="SAM" id="MobiDB-lite"/>
    </source>
</evidence>
<dbReference type="Gene3D" id="2.60.11.10">
    <property type="entry name" value="Cytochrome c oxidase, subunit Vb"/>
    <property type="match status" value="1"/>
</dbReference>
<feature type="compositionally biased region" description="Low complexity" evidence="13">
    <location>
        <begin position="205"/>
        <end position="220"/>
    </location>
</feature>
<dbReference type="SMART" id="SM00717">
    <property type="entry name" value="SANT"/>
    <property type="match status" value="1"/>
</dbReference>
<organism evidence="16 17">
    <name type="scientific">Aspergillus oryzae</name>
    <name type="common">Yellow koji mold</name>
    <dbReference type="NCBI Taxonomy" id="5062"/>
    <lineage>
        <taxon>Eukaryota</taxon>
        <taxon>Fungi</taxon>
        <taxon>Dikarya</taxon>
        <taxon>Ascomycota</taxon>
        <taxon>Pezizomycotina</taxon>
        <taxon>Eurotiomycetes</taxon>
        <taxon>Eurotiomycetidae</taxon>
        <taxon>Eurotiales</taxon>
        <taxon>Aspergillaceae</taxon>
        <taxon>Aspergillus</taxon>
        <taxon>Aspergillus subgen. Circumdati</taxon>
    </lineage>
</organism>
<evidence type="ECO:0000256" key="11">
    <source>
        <dbReference type="ARBA" id="ARBA00070613"/>
    </source>
</evidence>
<dbReference type="Gene3D" id="1.10.10.60">
    <property type="entry name" value="Homeodomain-like"/>
    <property type="match status" value="1"/>
</dbReference>
<keyword evidence="4 12" id="KW-0479">Metal-binding</keyword>
<dbReference type="Pfam" id="PF01215">
    <property type="entry name" value="COX5B"/>
    <property type="match status" value="1"/>
</dbReference>
<accession>A0A1S9E064</accession>
<dbReference type="AlphaFoldDB" id="A0A1S9E064"/>
<keyword evidence="9" id="KW-0472">Membrane</keyword>
<dbReference type="InterPro" id="IPR036972">
    <property type="entry name" value="Cyt_c_oxidase_su5b_sf"/>
</dbReference>
<feature type="region of interest" description="Disordered" evidence="13">
    <location>
        <begin position="100"/>
        <end position="131"/>
    </location>
</feature>
<dbReference type="PANTHER" id="PTHR10122:SF0">
    <property type="entry name" value="CYTOCHROME C OXIDASE SUBUNIT 5B, ISOFORM A-RELATED"/>
    <property type="match status" value="1"/>
</dbReference>
<evidence type="ECO:0000256" key="6">
    <source>
        <dbReference type="ARBA" id="ARBA00022833"/>
    </source>
</evidence>
<dbReference type="VEuPathDB" id="FungiDB:AO090026000651"/>
<dbReference type="PROSITE" id="PS50090">
    <property type="entry name" value="MYB_LIKE"/>
    <property type="match status" value="1"/>
</dbReference>
<dbReference type="PROSITE" id="PS51294">
    <property type="entry name" value="HTH_MYB"/>
    <property type="match status" value="1"/>
</dbReference>
<feature type="region of interest" description="Disordered" evidence="13">
    <location>
        <begin position="540"/>
        <end position="559"/>
    </location>
</feature>
<proteinExistence type="inferred from homology"/>
<comment type="subcellular location">
    <subcellularLocation>
        <location evidence="1">Mitochondrion inner membrane</location>
        <topology evidence="1">Peripheral membrane protein</topology>
        <orientation evidence="1">Matrix side</orientation>
    </subcellularLocation>
</comment>
<feature type="region of interest" description="Disordered" evidence="13">
    <location>
        <begin position="371"/>
        <end position="410"/>
    </location>
</feature>
<evidence type="ECO:0000256" key="8">
    <source>
        <dbReference type="ARBA" id="ARBA00023128"/>
    </source>
</evidence>
<gene>
    <name evidence="16" type="ORF">OAory_01032830</name>
</gene>
<keyword evidence="6 12" id="KW-0862">Zinc</keyword>